<comment type="similarity">
    <text evidence="1">Belongs to the P-Pant transferase superfamily. Gsp/Sfp/HetI/AcpT family.</text>
</comment>
<sequence>MKIYAVKIVENINKYFFNKMINFIDGNKKNRIIKMVHEDDKNRLLLAEALLRLIVCRKLDLRNDQIRLKQTKFGKPYLDLDSELHFNISHSGDWVVCAIDRQSVGVDVQEIIDIEYKEIAQNYFTEEEYLFIMNESLTNQLKKFYWIWTLKESYIKADGKGLSIPLKSFSFHISNPNDIKMLTSNRLKECYFKLFNIAPNYVMSACNLNNHFPNQITYLNQHDLINDFMKLCSQK</sequence>
<feature type="domain" description="4'-phosphopantetheinyl transferase N-terminal" evidence="4">
    <location>
        <begin position="17"/>
        <end position="98"/>
    </location>
</feature>
<name>A0A6B3VRK5_9BACI</name>
<dbReference type="Proteomes" id="UP000472971">
    <property type="component" value="Unassembled WGS sequence"/>
</dbReference>
<accession>A0A6B3VRK5</accession>
<dbReference type="RefSeq" id="WP_163240817.1">
    <property type="nucleotide sequence ID" value="NZ_JAAIWN010000008.1"/>
</dbReference>
<organism evidence="6 7">
    <name type="scientific">Bacillus aquiflavi</name>
    <dbReference type="NCBI Taxonomy" id="2672567"/>
    <lineage>
        <taxon>Bacteria</taxon>
        <taxon>Bacillati</taxon>
        <taxon>Bacillota</taxon>
        <taxon>Bacilli</taxon>
        <taxon>Bacillales</taxon>
        <taxon>Bacillaceae</taxon>
        <taxon>Bacillus</taxon>
    </lineage>
</organism>
<dbReference type="InterPro" id="IPR008278">
    <property type="entry name" value="4-PPantetheinyl_Trfase_dom"/>
</dbReference>
<dbReference type="InterPro" id="IPR037143">
    <property type="entry name" value="4-PPantetheinyl_Trfase_dom_sf"/>
</dbReference>
<dbReference type="InterPro" id="IPR050559">
    <property type="entry name" value="P-Pant_transferase_sf"/>
</dbReference>
<reference evidence="6 7" key="1">
    <citation type="submission" date="2020-02" db="EMBL/GenBank/DDBJ databases">
        <title>Bacillus aquiflavi sp. nov., isolated from yellow water of strong flavor Chinese baijiu in Yibin region of China.</title>
        <authorList>
            <person name="Xie J."/>
        </authorList>
    </citation>
    <scope>NUCLEOTIDE SEQUENCE [LARGE SCALE GENOMIC DNA]</scope>
    <source>
        <strain evidence="6 7">3H-10</strain>
    </source>
</reference>
<protein>
    <submittedName>
        <fullName evidence="6">4'-phosphopantetheinyl transferase superfamily protein</fullName>
    </submittedName>
</protein>
<dbReference type="GO" id="GO:0019878">
    <property type="term" value="P:lysine biosynthetic process via aminoadipic acid"/>
    <property type="evidence" value="ECO:0007669"/>
    <property type="project" value="TreeGrafter"/>
</dbReference>
<dbReference type="Gene3D" id="3.90.470.20">
    <property type="entry name" value="4'-phosphopantetheinyl transferase domain"/>
    <property type="match status" value="2"/>
</dbReference>
<dbReference type="PANTHER" id="PTHR12215:SF10">
    <property type="entry name" value="L-AMINOADIPATE-SEMIALDEHYDE DEHYDROGENASE-PHOSPHOPANTETHEINYL TRANSFERASE"/>
    <property type="match status" value="1"/>
</dbReference>
<proteinExistence type="inferred from homology"/>
<dbReference type="InterPro" id="IPR055066">
    <property type="entry name" value="AASDHPPT_N"/>
</dbReference>
<evidence type="ECO:0000313" key="5">
    <source>
        <dbReference type="EMBL" id="MBA4536563.1"/>
    </source>
</evidence>
<reference evidence="5 8" key="2">
    <citation type="submission" date="2020-07" db="EMBL/GenBank/DDBJ databases">
        <authorList>
            <person name="Feng H."/>
        </authorList>
    </citation>
    <scope>NUCLEOTIDE SEQUENCE [LARGE SCALE GENOMIC DNA]</scope>
    <source>
        <strain evidence="5">S-12</strain>
        <strain evidence="8">s-12</strain>
    </source>
</reference>
<dbReference type="Pfam" id="PF22624">
    <property type="entry name" value="AASDHPPT_N"/>
    <property type="match status" value="1"/>
</dbReference>
<dbReference type="GO" id="GO:0000287">
    <property type="term" value="F:magnesium ion binding"/>
    <property type="evidence" value="ECO:0007669"/>
    <property type="project" value="InterPro"/>
</dbReference>
<keyword evidence="7" id="KW-1185">Reference proteome</keyword>
<keyword evidence="2 6" id="KW-0808">Transferase</keyword>
<evidence type="ECO:0000256" key="1">
    <source>
        <dbReference type="ARBA" id="ARBA00010990"/>
    </source>
</evidence>
<dbReference type="Pfam" id="PF01648">
    <property type="entry name" value="ACPS"/>
    <property type="match status" value="1"/>
</dbReference>
<dbReference type="AlphaFoldDB" id="A0A6B3VRK5"/>
<evidence type="ECO:0000313" key="7">
    <source>
        <dbReference type="Proteomes" id="UP000472971"/>
    </source>
</evidence>
<evidence type="ECO:0000259" key="3">
    <source>
        <dbReference type="Pfam" id="PF01648"/>
    </source>
</evidence>
<gene>
    <name evidence="6" type="ORF">G4D64_05170</name>
    <name evidence="5" type="ORF">H1Z61_05210</name>
</gene>
<evidence type="ECO:0000259" key="4">
    <source>
        <dbReference type="Pfam" id="PF22624"/>
    </source>
</evidence>
<dbReference type="PANTHER" id="PTHR12215">
    <property type="entry name" value="PHOSPHOPANTETHEINE TRANSFERASE"/>
    <property type="match status" value="1"/>
</dbReference>
<evidence type="ECO:0000313" key="8">
    <source>
        <dbReference type="Proteomes" id="UP000570010"/>
    </source>
</evidence>
<evidence type="ECO:0000313" key="6">
    <source>
        <dbReference type="EMBL" id="NEY80930.1"/>
    </source>
</evidence>
<dbReference type="GO" id="GO:0008897">
    <property type="term" value="F:holo-[acyl-carrier-protein] synthase activity"/>
    <property type="evidence" value="ECO:0007669"/>
    <property type="project" value="InterPro"/>
</dbReference>
<dbReference type="SUPFAM" id="SSF56214">
    <property type="entry name" value="4'-phosphopantetheinyl transferase"/>
    <property type="match status" value="2"/>
</dbReference>
<dbReference type="EMBL" id="JACEIO010000008">
    <property type="protein sequence ID" value="MBA4536563.1"/>
    <property type="molecule type" value="Genomic_DNA"/>
</dbReference>
<feature type="domain" description="4'-phosphopantetheinyl transferase" evidence="3">
    <location>
        <begin position="103"/>
        <end position="205"/>
    </location>
</feature>
<dbReference type="Proteomes" id="UP000570010">
    <property type="component" value="Unassembled WGS sequence"/>
</dbReference>
<dbReference type="EMBL" id="JAAIWN010000008">
    <property type="protein sequence ID" value="NEY80930.1"/>
    <property type="molecule type" value="Genomic_DNA"/>
</dbReference>
<dbReference type="GO" id="GO:0005829">
    <property type="term" value="C:cytosol"/>
    <property type="evidence" value="ECO:0007669"/>
    <property type="project" value="TreeGrafter"/>
</dbReference>
<evidence type="ECO:0000256" key="2">
    <source>
        <dbReference type="ARBA" id="ARBA00022679"/>
    </source>
</evidence>
<comment type="caution">
    <text evidence="6">The sequence shown here is derived from an EMBL/GenBank/DDBJ whole genome shotgun (WGS) entry which is preliminary data.</text>
</comment>